<dbReference type="PANTHER" id="PTHR30146">
    <property type="entry name" value="LACI-RELATED TRANSCRIPTIONAL REPRESSOR"/>
    <property type="match status" value="1"/>
</dbReference>
<evidence type="ECO:0000259" key="4">
    <source>
        <dbReference type="PROSITE" id="PS01124"/>
    </source>
</evidence>
<dbReference type="RefSeq" id="WP_163965404.1">
    <property type="nucleotide sequence ID" value="NZ_JAAGNX010000002.1"/>
</dbReference>
<evidence type="ECO:0000256" key="1">
    <source>
        <dbReference type="ARBA" id="ARBA00023015"/>
    </source>
</evidence>
<proteinExistence type="predicted"/>
<protein>
    <submittedName>
        <fullName evidence="5">Substrate-binding domain-containing protein</fullName>
    </submittedName>
</protein>
<comment type="caution">
    <text evidence="5">The sequence shown here is derived from an EMBL/GenBank/DDBJ whole genome shotgun (WGS) entry which is preliminary data.</text>
</comment>
<dbReference type="AlphaFoldDB" id="A0A6B2M406"/>
<dbReference type="InterPro" id="IPR018062">
    <property type="entry name" value="HTH_AraC-typ_CS"/>
</dbReference>
<dbReference type="GO" id="GO:0000976">
    <property type="term" value="F:transcription cis-regulatory region binding"/>
    <property type="evidence" value="ECO:0007669"/>
    <property type="project" value="TreeGrafter"/>
</dbReference>
<evidence type="ECO:0000256" key="3">
    <source>
        <dbReference type="ARBA" id="ARBA00023163"/>
    </source>
</evidence>
<name>A0A6B2M406_9BACT</name>
<dbReference type="PROSITE" id="PS00041">
    <property type="entry name" value="HTH_ARAC_FAMILY_1"/>
    <property type="match status" value="1"/>
</dbReference>
<dbReference type="CDD" id="cd01543">
    <property type="entry name" value="PBP1_XylR"/>
    <property type="match status" value="1"/>
</dbReference>
<keyword evidence="1" id="KW-0805">Transcription regulation</keyword>
<dbReference type="Pfam" id="PF13377">
    <property type="entry name" value="Peripla_BP_3"/>
    <property type="match status" value="1"/>
</dbReference>
<dbReference type="InterPro" id="IPR028082">
    <property type="entry name" value="Peripla_BP_I"/>
</dbReference>
<dbReference type="Proteomes" id="UP000478417">
    <property type="component" value="Unassembled WGS sequence"/>
</dbReference>
<keyword evidence="6" id="KW-1185">Reference proteome</keyword>
<dbReference type="Gene3D" id="3.40.50.2300">
    <property type="match status" value="2"/>
</dbReference>
<dbReference type="Gene3D" id="1.10.10.60">
    <property type="entry name" value="Homeodomain-like"/>
    <property type="match status" value="1"/>
</dbReference>
<dbReference type="GO" id="GO:0003700">
    <property type="term" value="F:DNA-binding transcription factor activity"/>
    <property type="evidence" value="ECO:0007669"/>
    <property type="project" value="InterPro"/>
</dbReference>
<evidence type="ECO:0000256" key="2">
    <source>
        <dbReference type="ARBA" id="ARBA00023125"/>
    </source>
</evidence>
<dbReference type="InterPro" id="IPR009057">
    <property type="entry name" value="Homeodomain-like_sf"/>
</dbReference>
<dbReference type="InterPro" id="IPR018060">
    <property type="entry name" value="HTH_AraC"/>
</dbReference>
<dbReference type="InterPro" id="IPR046335">
    <property type="entry name" value="LacI/GalR-like_sensor"/>
</dbReference>
<keyword evidence="2" id="KW-0238">DNA-binding</keyword>
<accession>A0A6B2M406</accession>
<keyword evidence="3" id="KW-0804">Transcription</keyword>
<dbReference type="Pfam" id="PF12833">
    <property type="entry name" value="HTH_18"/>
    <property type="match status" value="1"/>
</dbReference>
<organism evidence="5 6">
    <name type="scientific">Oceanipulchritudo coccoides</name>
    <dbReference type="NCBI Taxonomy" id="2706888"/>
    <lineage>
        <taxon>Bacteria</taxon>
        <taxon>Pseudomonadati</taxon>
        <taxon>Verrucomicrobiota</taxon>
        <taxon>Opitutia</taxon>
        <taxon>Puniceicoccales</taxon>
        <taxon>Oceanipulchritudinaceae</taxon>
        <taxon>Oceanipulchritudo</taxon>
    </lineage>
</organism>
<feature type="domain" description="HTH araC/xylS-type" evidence="4">
    <location>
        <begin position="268"/>
        <end position="366"/>
    </location>
</feature>
<dbReference type="EMBL" id="JAAGNX010000002">
    <property type="protein sequence ID" value="NDV62834.1"/>
    <property type="molecule type" value="Genomic_DNA"/>
</dbReference>
<reference evidence="5 6" key="1">
    <citation type="submission" date="2020-02" db="EMBL/GenBank/DDBJ databases">
        <title>Albibacoteraceae fam. nov., the first described family within the subdivision 4 Verrucomicrobia.</title>
        <authorList>
            <person name="Xi F."/>
        </authorList>
    </citation>
    <scope>NUCLEOTIDE SEQUENCE [LARGE SCALE GENOMIC DNA]</scope>
    <source>
        <strain evidence="5 6">CK1056</strain>
    </source>
</reference>
<gene>
    <name evidence="5" type="ORF">G0Q06_10265</name>
</gene>
<dbReference type="SUPFAM" id="SSF53822">
    <property type="entry name" value="Periplasmic binding protein-like I"/>
    <property type="match status" value="1"/>
</dbReference>
<dbReference type="SMART" id="SM00342">
    <property type="entry name" value="HTH_ARAC"/>
    <property type="match status" value="1"/>
</dbReference>
<evidence type="ECO:0000313" key="6">
    <source>
        <dbReference type="Proteomes" id="UP000478417"/>
    </source>
</evidence>
<dbReference type="PANTHER" id="PTHR30146:SF24">
    <property type="entry name" value="XYLOSE OPERON REGULATORY PROTEIN"/>
    <property type="match status" value="1"/>
</dbReference>
<sequence length="375" mass="43130">MSRQRKVLMLQGSYNPSIHKGIAQAARAFNWHLDISLMRSSRLPKHWEGDGIICNLNQEERFANFIRRNPLPCVDTSIWRSDLKMPRVSTSNSRIGQLAARHFIEQGHRNFAWYAFHKTPWGELRFEAFREVLGQSGLEAVRLDRGLTQNTEHIRRQLRQLPRPTAIFTQNDFDAAWLLNRCLDEGWQVPDDFAILGVDNNPLICQLQPIPLSSVSKDSAIIGYSGCRLLQRLMEGKPVSNKIHYIEPERVIVRASTETLAIADPLVRKAMQYMNDNLRHSFGVEQLAAHCGTHRLQLEKQFKNALRTTAHQKLIELRIKKAESLLLTTRDSVEQIANLTGFCHAPHLTRVFKNHFGLPPHKYRRAHATPVQAFF</sequence>
<dbReference type="SUPFAM" id="SSF46689">
    <property type="entry name" value="Homeodomain-like"/>
    <property type="match status" value="2"/>
</dbReference>
<dbReference type="PROSITE" id="PS01124">
    <property type="entry name" value="HTH_ARAC_FAMILY_2"/>
    <property type="match status" value="1"/>
</dbReference>
<evidence type="ECO:0000313" key="5">
    <source>
        <dbReference type="EMBL" id="NDV62834.1"/>
    </source>
</evidence>